<comment type="caution">
    <text evidence="3">The sequence shown here is derived from an EMBL/GenBank/DDBJ whole genome shotgun (WGS) entry which is preliminary data.</text>
</comment>
<reference evidence="3" key="1">
    <citation type="submission" date="2020-06" db="EMBL/GenBank/DDBJ databases">
        <authorList>
            <person name="Li T."/>
            <person name="Hu X."/>
            <person name="Zhang T."/>
            <person name="Song X."/>
            <person name="Zhang H."/>
            <person name="Dai N."/>
            <person name="Sheng W."/>
            <person name="Hou X."/>
            <person name="Wei L."/>
        </authorList>
    </citation>
    <scope>NUCLEOTIDE SEQUENCE</scope>
    <source>
        <strain evidence="3">G02</strain>
        <tissue evidence="3">Leaf</tissue>
    </source>
</reference>
<evidence type="ECO:0000256" key="1">
    <source>
        <dbReference type="ARBA" id="ARBA00008874"/>
    </source>
</evidence>
<reference evidence="3" key="2">
    <citation type="journal article" date="2024" name="Plant">
        <title>Genomic evolution and insights into agronomic trait innovations of Sesamum species.</title>
        <authorList>
            <person name="Miao H."/>
            <person name="Wang L."/>
            <person name="Qu L."/>
            <person name="Liu H."/>
            <person name="Sun Y."/>
            <person name="Le M."/>
            <person name="Wang Q."/>
            <person name="Wei S."/>
            <person name="Zheng Y."/>
            <person name="Lin W."/>
            <person name="Duan Y."/>
            <person name="Cao H."/>
            <person name="Xiong S."/>
            <person name="Wang X."/>
            <person name="Wei L."/>
            <person name="Li C."/>
            <person name="Ma Q."/>
            <person name="Ju M."/>
            <person name="Zhao R."/>
            <person name="Li G."/>
            <person name="Mu C."/>
            <person name="Tian Q."/>
            <person name="Mei H."/>
            <person name="Zhang T."/>
            <person name="Gao T."/>
            <person name="Zhang H."/>
        </authorList>
    </citation>
    <scope>NUCLEOTIDE SEQUENCE</scope>
    <source>
        <strain evidence="3">G02</strain>
    </source>
</reference>
<dbReference type="EMBL" id="JACGWJ010000003">
    <property type="protein sequence ID" value="KAL0428945.1"/>
    <property type="molecule type" value="Genomic_DNA"/>
</dbReference>
<dbReference type="SUPFAM" id="SSF56112">
    <property type="entry name" value="Protein kinase-like (PK-like)"/>
    <property type="match status" value="1"/>
</dbReference>
<dbReference type="GO" id="GO:0005524">
    <property type="term" value="F:ATP binding"/>
    <property type="evidence" value="ECO:0007669"/>
    <property type="project" value="InterPro"/>
</dbReference>
<dbReference type="GO" id="GO:0043539">
    <property type="term" value="F:protein serine/threonine kinase activator activity"/>
    <property type="evidence" value="ECO:0007669"/>
    <property type="project" value="InterPro"/>
</dbReference>
<comment type="similarity">
    <text evidence="1">Belongs to the protein kinase superfamily. STE Ser/Thr protein kinase family. STE20 subfamily.</text>
</comment>
<dbReference type="Gene3D" id="1.10.510.10">
    <property type="entry name" value="Transferase(Phosphotransferase) domain 1"/>
    <property type="match status" value="1"/>
</dbReference>
<evidence type="ECO:0000259" key="2">
    <source>
        <dbReference type="PROSITE" id="PS50011"/>
    </source>
</evidence>
<dbReference type="PROSITE" id="PS50011">
    <property type="entry name" value="PROTEIN_KINASE_DOM"/>
    <property type="match status" value="1"/>
</dbReference>
<dbReference type="GO" id="GO:0004672">
    <property type="term" value="F:protein kinase activity"/>
    <property type="evidence" value="ECO:0007669"/>
    <property type="project" value="InterPro"/>
</dbReference>
<dbReference type="PANTHER" id="PTHR48014">
    <property type="entry name" value="SERINE/THREONINE-PROTEIN KINASE FRAY2"/>
    <property type="match status" value="1"/>
</dbReference>
<dbReference type="InterPro" id="IPR047173">
    <property type="entry name" value="STRAD_A/B-like"/>
</dbReference>
<dbReference type="InterPro" id="IPR000719">
    <property type="entry name" value="Prot_kinase_dom"/>
</dbReference>
<accession>A0AAW2VJC3</accession>
<feature type="domain" description="Protein kinase" evidence="2">
    <location>
        <begin position="23"/>
        <end position="305"/>
    </location>
</feature>
<dbReference type="Pfam" id="PF00069">
    <property type="entry name" value="Pkinase"/>
    <property type="match status" value="1"/>
</dbReference>
<protein>
    <submittedName>
        <fullName evidence="3">Germinal center kinase</fullName>
    </submittedName>
</protein>
<evidence type="ECO:0000313" key="3">
    <source>
        <dbReference type="EMBL" id="KAL0428945.1"/>
    </source>
</evidence>
<keyword evidence="3" id="KW-0808">Transferase</keyword>
<proteinExistence type="inferred from homology"/>
<dbReference type="PANTHER" id="PTHR48014:SF7">
    <property type="entry name" value="SERINE_THREONINE-PROTEIN KINASE BLUS1"/>
    <property type="match status" value="1"/>
</dbReference>
<dbReference type="InterPro" id="IPR011009">
    <property type="entry name" value="Kinase-like_dom_sf"/>
</dbReference>
<gene>
    <name evidence="3" type="ORF">Sradi_0520500</name>
</gene>
<organism evidence="3">
    <name type="scientific">Sesamum radiatum</name>
    <name type="common">Black benniseed</name>
    <dbReference type="NCBI Taxonomy" id="300843"/>
    <lineage>
        <taxon>Eukaryota</taxon>
        <taxon>Viridiplantae</taxon>
        <taxon>Streptophyta</taxon>
        <taxon>Embryophyta</taxon>
        <taxon>Tracheophyta</taxon>
        <taxon>Spermatophyta</taxon>
        <taxon>Magnoliopsida</taxon>
        <taxon>eudicotyledons</taxon>
        <taxon>Gunneridae</taxon>
        <taxon>Pentapetalae</taxon>
        <taxon>asterids</taxon>
        <taxon>lamiids</taxon>
        <taxon>Lamiales</taxon>
        <taxon>Pedaliaceae</taxon>
        <taxon>Sesamum</taxon>
    </lineage>
</organism>
<dbReference type="Gene3D" id="3.30.200.20">
    <property type="entry name" value="Phosphorylase Kinase, domain 1"/>
    <property type="match status" value="1"/>
</dbReference>
<sequence>MAEQESGQPPSLAMEFPRDKEQYALSAVIGVAEAAIMHRAKHVNPATQNEVAVGIKIVNSYGIEDIYSLAREVHEAESCDHENMVKVHCSFKNQDQLWIVMPLLPRLSIRSMIRSSFPRGLPGKTVAFILKETLKALNYMHGKNRLHQNLGADCLFLDATSRVKVAFRSLTYDQSTNDLNSSVYPDWMIAPELMIDYRQGQSKATDIWMFGLLALELFYGRIPASNFEEFQLLVLGIDDKFRMSKKNQGIMGSGLFGKIGVFSCFSTTKHRKKISKPLGEVMAACLSREPKKRPTTDRLMEYKLFQRCFTEKEISLSKLKKACTNITTDN</sequence>
<keyword evidence="3" id="KW-0418">Kinase</keyword>
<dbReference type="AlphaFoldDB" id="A0AAW2VJC3"/>
<name>A0AAW2VJC3_SESRA</name>